<dbReference type="RefSeq" id="WP_003591724.1">
    <property type="nucleotide sequence ID" value="NZ_AFYP01000034.1"/>
</dbReference>
<reference evidence="2" key="1">
    <citation type="journal article" date="2015" name="Front. Microbiol.">
        <title>The vaginal isolate Lactobacillus paracasei LPC-S01 (DSM 26760) is suitable for oral administration.</title>
        <authorList>
            <person name="Balzaretti S."/>
            <person name="Taverniti V."/>
            <person name="Rondini G."/>
            <person name="Marcolegio G."/>
            <person name="Minuzzo M."/>
            <person name="Remagni M.C."/>
            <person name="Fiore W."/>
            <person name="Arioli S."/>
            <person name="Guglielmetti S."/>
        </authorList>
    </citation>
    <scope>NUCLEOTIDE SEQUENCE</scope>
    <source>
        <strain evidence="2">LPC-S01</strain>
    </source>
</reference>
<protein>
    <submittedName>
        <fullName evidence="2">Exopolysaccharide biosynthesis protein</fullName>
    </submittedName>
</protein>
<sequence>MKKIMLAKEALQVIWKALCSKLLNKPVIYFFGLATYGNIGDIAIAIASEAFILQNSKRVLITINDSVSVRLAKVLRHFVTENDCVVFQGGGNMGNIYQIIESERENVFREFNHTNALQIQLPSSVNFSAIDEKDEDLNLIYDKVHVFTREAASYAEANKLSLGMRYLVPDIVFSLANTMPGLFSNVFKEKDSKIKRILVIRRQDEERVISEGFDQLVSSLRVNSDFDVTFTDTVIEVPNLSVRTDEFRKKLLSAKLSEIEKADIVITDRLHGMILALLSKIPVVAFDNSTHKIRSTCQQWLKDYPNLYFLESNQSVNVDDLRKWYSSSNQSRPNLYSDFEQLTNLLKDRN</sequence>
<organism evidence="2">
    <name type="scientific">Lacticaseibacillus paracasei</name>
    <name type="common">Lactobacillus paracasei</name>
    <dbReference type="NCBI Taxonomy" id="1597"/>
    <lineage>
        <taxon>Bacteria</taxon>
        <taxon>Bacillati</taxon>
        <taxon>Bacillota</taxon>
        <taxon>Bacilli</taxon>
        <taxon>Lactobacillales</taxon>
        <taxon>Lactobacillaceae</taxon>
        <taxon>Lacticaseibacillus</taxon>
    </lineage>
</organism>
<feature type="domain" description="Polysaccharide pyruvyl transferase" evidence="1">
    <location>
        <begin position="38"/>
        <end position="289"/>
    </location>
</feature>
<dbReference type="InterPro" id="IPR007345">
    <property type="entry name" value="Polysacch_pyruvyl_Trfase"/>
</dbReference>
<evidence type="ECO:0000313" key="2">
    <source>
        <dbReference type="EMBL" id="CRL16847.1"/>
    </source>
</evidence>
<dbReference type="Pfam" id="PF04230">
    <property type="entry name" value="PS_pyruv_trans"/>
    <property type="match status" value="1"/>
</dbReference>
<accession>A0A0M6W8A6</accession>
<name>A0A0M6W8A6_LACPA</name>
<dbReference type="AlphaFoldDB" id="A0A0M6W8A6"/>
<proteinExistence type="predicted"/>
<evidence type="ECO:0000259" key="1">
    <source>
        <dbReference type="Pfam" id="PF04230"/>
    </source>
</evidence>
<dbReference type="EMBL" id="LN846900">
    <property type="protein sequence ID" value="CRL16847.1"/>
    <property type="molecule type" value="Genomic_DNA"/>
</dbReference>